<evidence type="ECO:0000256" key="13">
    <source>
        <dbReference type="ARBA" id="ARBA00023303"/>
    </source>
</evidence>
<comment type="caution">
    <text evidence="19">The sequence shown here is derived from an EMBL/GenBank/DDBJ whole genome shotgun (WGS) entry which is preliminary data.</text>
</comment>
<dbReference type="SUPFAM" id="SSF51206">
    <property type="entry name" value="cAMP-binding domain-like"/>
    <property type="match status" value="1"/>
</dbReference>
<comment type="catalytic activity">
    <reaction evidence="14">
        <text>K(+)(in) = K(+)(out)</text>
        <dbReference type="Rhea" id="RHEA:29463"/>
        <dbReference type="ChEBI" id="CHEBI:29103"/>
    </reaction>
</comment>
<proteinExistence type="predicted"/>
<feature type="compositionally biased region" description="Polar residues" evidence="16">
    <location>
        <begin position="1173"/>
        <end position="1183"/>
    </location>
</feature>
<sequence length="2033" mass="222192">DSCWRRVRLVLWCQNWSLLTAVTAVSHAKGAKYICHQFRETWVIEHYLWIMILTLVLKPLNKLFQSCAPSVQPLPSFQNSHMPCKQGSQSLHFWDKTSPIIGQESSEVLSLGADVLPEYKLQAPRIHKWTILHYSPFKAVWDWVILLLVIYTAIFTPYSAAFLLSDEEEAAMQRCGYSCSPLNVVDLIVDIMFVVDIVINFRTTYVNSNDEVVSQPGRIAIHYFKGWFLIDMVAAIPFDLLIYRSVEDTTTLIGLLKTARLLRLVRVARKLDRYSEYGAAVLFLLMCTFALIAHWLACIWYAIGNVERNGPSRIGWLDSLGEQLGKPYNKTNPASGPSIKDKYVTALYFTFSSLTSVGFGNVSPNTNSEKIFSICVMLIGALMYASIFGNVSAIIQRLYSGTARYHTQMLRVREFIRFHQIPNPLRQRLEEYFQHAWSYTNGIDMNAVLKGFPECLQADICLHLNRTLLQNCKAFKGSSKGCLRALAMKFKTTHAPPGDTLVHAGDVISALYFISRGSIEILKGDVVVAILGKNDIFGEPINSYARPGKSSSDVRALTYCDLHKIHREDILEVLDMYPEFSNFFWGNLEITFNLRDTNTKAGSMSSDPEDSDHGCLEHHTRRAKLFFQSKRNSVPQADTEQAEEKLNRTSFRTQNSSKHHENRQAAHQDSDIFASQSSSDEEEETRQPTAIVDCSQGRITSASNANRDKNHNSSNSFNALSGALSGVSNIFSFWGDSRGHQYQEVPSHSMSLPSSSVPSNTVLHSVTHRHCSEVENRLEMMQRQLYRLEKRMSTDMGAIMQLLQRQMVLVPPAYSSVTSPIEASPNPPKPGQRLIHPVNPLETETPAFLSEILDPHDFAGSPIKSSESLSGAMELQLLDSSLQTSSETPSGACTGRWPRSMSHNVSDCLTADTDHQPIIIADQGSYSFLDAEPTGTVQHPLTGLRGALYERADLTLHIGQHYNVLNFKNNNNGRMDFSLRDAFTDGAPKATQDSLLKRDFVAGLEAQTYDDKVGETVGKTEYRPLLDGMDGKREGTGFMSAGQTGGQRQDPQGGIHPSPPGQNVYKNDFQSGPASMIEKPVQLGNQQMGSTLKDNSMDSFLGFSQPGMNIGMNMNVGMAPFQSSKPPSMGEPQKTSPLFANEPPKPSETSPRNSQENSAEVWGSPWTGEEMLSTEQSHASNKAEQSRTDALGSQSQDAASGEEKSIEEGTGMQQKRKKKKRKNREEMYDLLDSLGSPDSEETPSESSNHGCPSPPSRDEEIWESEFQERGGGRIKAKKSKSRMKLPEEWSSPPSVMDIDFSCPNLGDSKPPSSASIDQGHAPPSLTPEPPPFTDTQACRPQPTGQSSTDSTANPIGDLTLKIDRDMFDKDKSAKDDINKSNLELPGIHPGMDTNDPNQKAILTLSPTQSVMFLDSVLQAQTPDASPPSQSTPVKTPIPHTTAPEAAPDLTTGPLSVGTDIPACQSAPAVSHSSPTIPPSTAVSLKPEATPSIPSQTEQKESLLAQPPLLEVKEDKTAKEKMEKVETALKMENINIIEKQDKPEKMEKKDEITKKSDSVDKTQKSEQIIKDEKKVEKEEKQDNKAEKNEKVEKVDKPEKTNKEKEEKKDNGEKVDKTAKAEKNATAAKGPAKSPTANGSKDVTSSDSKAKPSVGSTKQSSARPNSLSTGDSAGATKRTSPTTNSANKKSPMPKATTPTAGTKKTPTTTSTVATKAKSSETATQRRPPVPKAKAASATNSKNGTNTPTTTSARRSSATKTENQAGDVKKTSAKTTPVKTTPRTTRTPPSATSTATTNGTPTPRPSRITKPPVPKQTPLERKPPVPRAPRNVRPTNAPLPDLKNVRSKIGSTDNMKYQPGGGKVSAAQGKTDALPKTSQGKVQIVHKKLDFSHVTSRCGSKDNIKHVPGGGNVQILNKKVDLRKVTSKCGSKDNIKHKPGGGDVKIESHKVNAKVKAKVGSMDNVGQEPEDGNGKAEGVQQKSEGSPSPPAVSPPVQAGNGAKENGLKDNSSAPVPSLGEGLRDSQGLDKRIPGTN</sequence>
<dbReference type="InterPro" id="IPR000595">
    <property type="entry name" value="cNMP-bd_dom"/>
</dbReference>
<protein>
    <recommendedName>
        <fullName evidence="15">Microtubule-associated protein</fullName>
    </recommendedName>
</protein>
<evidence type="ECO:0000256" key="6">
    <source>
        <dbReference type="ARBA" id="ARBA00022692"/>
    </source>
</evidence>
<name>A0ABR3NTE8_9TELE</name>
<feature type="region of interest" description="Disordered" evidence="16">
    <location>
        <begin position="1925"/>
        <end position="2033"/>
    </location>
</feature>
<dbReference type="InterPro" id="IPR003967">
    <property type="entry name" value="K_chnl_volt-dep_ERG"/>
</dbReference>
<evidence type="ECO:0000256" key="10">
    <source>
        <dbReference type="ARBA" id="ARBA00022989"/>
    </source>
</evidence>
<feature type="compositionally biased region" description="Polar residues" evidence="16">
    <location>
        <begin position="1333"/>
        <end position="1353"/>
    </location>
</feature>
<dbReference type="PROSITE" id="PS51491">
    <property type="entry name" value="TAU_MAP_2"/>
    <property type="match status" value="3"/>
</dbReference>
<dbReference type="InterPro" id="IPR050818">
    <property type="entry name" value="KCNH_animal-type"/>
</dbReference>
<feature type="compositionally biased region" description="Basic and acidic residues" evidence="16">
    <location>
        <begin position="1360"/>
        <end position="1378"/>
    </location>
</feature>
<feature type="region of interest" description="Disordered" evidence="16">
    <location>
        <begin position="1114"/>
        <end position="1399"/>
    </location>
</feature>
<dbReference type="InterPro" id="IPR003938">
    <property type="entry name" value="K_chnl_volt-dep_EAG/ELK/ERG"/>
</dbReference>
<evidence type="ECO:0000256" key="14">
    <source>
        <dbReference type="ARBA" id="ARBA00034430"/>
    </source>
</evidence>
<evidence type="ECO:0000256" key="16">
    <source>
        <dbReference type="SAM" id="MobiDB-lite"/>
    </source>
</evidence>
<keyword evidence="7" id="KW-0631">Potassium channel</keyword>
<keyword evidence="12 17" id="KW-0472">Membrane</keyword>
<feature type="compositionally biased region" description="Basic and acidic residues" evidence="16">
    <location>
        <begin position="1537"/>
        <end position="1621"/>
    </location>
</feature>
<feature type="transmembrane region" description="Helical" evidence="17">
    <location>
        <begin position="374"/>
        <end position="395"/>
    </location>
</feature>
<keyword evidence="11" id="KW-0406">Ion transport</keyword>
<feature type="compositionally biased region" description="Low complexity" evidence="16">
    <location>
        <begin position="1825"/>
        <end position="1835"/>
    </location>
</feature>
<dbReference type="PRINTS" id="PR01463">
    <property type="entry name" value="EAGCHANLFMLY"/>
</dbReference>
<feature type="compositionally biased region" description="Low complexity" evidence="16">
    <location>
        <begin position="1770"/>
        <end position="1798"/>
    </location>
</feature>
<dbReference type="InterPro" id="IPR014710">
    <property type="entry name" value="RmlC-like_jellyroll"/>
</dbReference>
<feature type="compositionally biased region" description="Polar residues" evidence="16">
    <location>
        <begin position="629"/>
        <end position="639"/>
    </location>
</feature>
<feature type="compositionally biased region" description="Basic and acidic residues" evidence="16">
    <location>
        <begin position="1510"/>
        <end position="1528"/>
    </location>
</feature>
<keyword evidence="15" id="KW-0963">Cytoplasm</keyword>
<evidence type="ECO:0000313" key="20">
    <source>
        <dbReference type="Proteomes" id="UP001558613"/>
    </source>
</evidence>
<keyword evidence="4" id="KW-0633">Potassium transport</keyword>
<reference evidence="19 20" key="1">
    <citation type="submission" date="2023-09" db="EMBL/GenBank/DDBJ databases">
        <authorList>
            <person name="Wang M."/>
        </authorList>
    </citation>
    <scope>NUCLEOTIDE SEQUENCE [LARGE SCALE GENOMIC DNA]</scope>
    <source>
        <strain evidence="19">GT-2023</strain>
        <tissue evidence="19">Liver</tissue>
    </source>
</reference>
<feature type="compositionally biased region" description="Polar residues" evidence="16">
    <location>
        <begin position="1147"/>
        <end position="1158"/>
    </location>
</feature>
<keyword evidence="13" id="KW-0407">Ion channel</keyword>
<evidence type="ECO:0000256" key="8">
    <source>
        <dbReference type="ARBA" id="ARBA00022882"/>
    </source>
</evidence>
<evidence type="ECO:0000256" key="5">
    <source>
        <dbReference type="ARBA" id="ARBA00022553"/>
    </source>
</evidence>
<keyword evidence="20" id="KW-1185">Reference proteome</keyword>
<dbReference type="PROSITE" id="PS00229">
    <property type="entry name" value="TAU_MAP_1"/>
    <property type="match status" value="1"/>
</dbReference>
<feature type="compositionally biased region" description="Polar residues" evidence="16">
    <location>
        <begin position="1633"/>
        <end position="1645"/>
    </location>
</feature>
<dbReference type="SMART" id="SM00100">
    <property type="entry name" value="cNMP"/>
    <property type="match status" value="1"/>
</dbReference>
<dbReference type="InterPro" id="IPR018490">
    <property type="entry name" value="cNMP-bd_dom_sf"/>
</dbReference>
<feature type="transmembrane region" description="Helical" evidence="17">
    <location>
        <begin position="343"/>
        <end position="362"/>
    </location>
</feature>
<keyword evidence="6 17" id="KW-0812">Transmembrane</keyword>
<dbReference type="Proteomes" id="UP001558613">
    <property type="component" value="Unassembled WGS sequence"/>
</dbReference>
<dbReference type="PROSITE" id="PS50042">
    <property type="entry name" value="CNMP_BINDING_3"/>
    <property type="match status" value="1"/>
</dbReference>
<feature type="compositionally biased region" description="Polar residues" evidence="16">
    <location>
        <begin position="1418"/>
        <end position="1433"/>
    </location>
</feature>
<feature type="compositionally biased region" description="Polar residues" evidence="16">
    <location>
        <begin position="1470"/>
        <end position="1482"/>
    </location>
</feature>
<keyword evidence="5" id="KW-0597">Phosphoprotein</keyword>
<feature type="region of interest" description="Disordered" evidence="16">
    <location>
        <begin position="1418"/>
        <end position="1878"/>
    </location>
</feature>
<evidence type="ECO:0000256" key="7">
    <source>
        <dbReference type="ARBA" id="ARBA00022826"/>
    </source>
</evidence>
<feature type="compositionally biased region" description="Low complexity" evidence="16">
    <location>
        <begin position="1729"/>
        <end position="1758"/>
    </location>
</feature>
<evidence type="ECO:0000256" key="4">
    <source>
        <dbReference type="ARBA" id="ARBA00022538"/>
    </source>
</evidence>
<organism evidence="19 20">
    <name type="scientific">Cirrhinus molitorella</name>
    <name type="common">mud carp</name>
    <dbReference type="NCBI Taxonomy" id="172907"/>
    <lineage>
        <taxon>Eukaryota</taxon>
        <taxon>Metazoa</taxon>
        <taxon>Chordata</taxon>
        <taxon>Craniata</taxon>
        <taxon>Vertebrata</taxon>
        <taxon>Euteleostomi</taxon>
        <taxon>Actinopterygii</taxon>
        <taxon>Neopterygii</taxon>
        <taxon>Teleostei</taxon>
        <taxon>Ostariophysi</taxon>
        <taxon>Cypriniformes</taxon>
        <taxon>Cyprinidae</taxon>
        <taxon>Labeoninae</taxon>
        <taxon>Labeonini</taxon>
        <taxon>Cirrhinus</taxon>
    </lineage>
</organism>
<feature type="compositionally biased region" description="Basic residues" evidence="16">
    <location>
        <begin position="1272"/>
        <end position="1283"/>
    </location>
</feature>
<gene>
    <name evidence="19" type="ORF">QQF64_014886</name>
</gene>
<dbReference type="PANTHER" id="PTHR10217">
    <property type="entry name" value="VOLTAGE AND LIGAND GATED POTASSIUM CHANNEL"/>
    <property type="match status" value="1"/>
</dbReference>
<evidence type="ECO:0000256" key="1">
    <source>
        <dbReference type="ARBA" id="ARBA00004651"/>
    </source>
</evidence>
<dbReference type="PRINTS" id="PR01470">
    <property type="entry name" value="ERGCHANNEL"/>
</dbReference>
<dbReference type="Gene3D" id="1.10.1200.260">
    <property type="match status" value="1"/>
</dbReference>
<dbReference type="EMBL" id="JAYMGO010000002">
    <property type="protein sequence ID" value="KAL1280286.1"/>
    <property type="molecule type" value="Genomic_DNA"/>
</dbReference>
<keyword evidence="10 17" id="KW-1133">Transmembrane helix</keyword>
<feature type="compositionally biased region" description="Basic and acidic residues" evidence="16">
    <location>
        <begin position="2018"/>
        <end position="2033"/>
    </location>
</feature>
<keyword evidence="2" id="KW-0813">Transport</keyword>
<evidence type="ECO:0000256" key="12">
    <source>
        <dbReference type="ARBA" id="ARBA00023136"/>
    </source>
</evidence>
<evidence type="ECO:0000256" key="3">
    <source>
        <dbReference type="ARBA" id="ARBA00022475"/>
    </source>
</evidence>
<keyword evidence="3" id="KW-1003">Cell membrane</keyword>
<dbReference type="CDD" id="cd00038">
    <property type="entry name" value="CAP_ED"/>
    <property type="match status" value="1"/>
</dbReference>
<dbReference type="InterPro" id="IPR001084">
    <property type="entry name" value="MAP_tubulin-bd_rpt"/>
</dbReference>
<evidence type="ECO:0000259" key="18">
    <source>
        <dbReference type="PROSITE" id="PS50042"/>
    </source>
</evidence>
<evidence type="ECO:0000256" key="2">
    <source>
        <dbReference type="ARBA" id="ARBA00022448"/>
    </source>
</evidence>
<dbReference type="SUPFAM" id="SSF81324">
    <property type="entry name" value="Voltage-gated potassium channels"/>
    <property type="match status" value="1"/>
</dbReference>
<feature type="region of interest" description="Disordered" evidence="16">
    <location>
        <begin position="1042"/>
        <end position="1072"/>
    </location>
</feature>
<evidence type="ECO:0000256" key="17">
    <source>
        <dbReference type="SAM" id="Phobius"/>
    </source>
</evidence>
<evidence type="ECO:0000256" key="9">
    <source>
        <dbReference type="ARBA" id="ARBA00022958"/>
    </source>
</evidence>
<feature type="transmembrane region" description="Helical" evidence="17">
    <location>
        <begin position="140"/>
        <end position="164"/>
    </location>
</feature>
<keyword evidence="15" id="KW-0493">Microtubule</keyword>
<dbReference type="Gene3D" id="1.10.287.70">
    <property type="match status" value="1"/>
</dbReference>
<keyword evidence="15" id="KW-0206">Cytoskeleton</keyword>
<dbReference type="Pfam" id="PF00027">
    <property type="entry name" value="cNMP_binding"/>
    <property type="match status" value="1"/>
</dbReference>
<dbReference type="Pfam" id="PF00418">
    <property type="entry name" value="Tubulin-binding"/>
    <property type="match status" value="3"/>
</dbReference>
<keyword evidence="9" id="KW-0630">Potassium</keyword>
<feature type="transmembrane region" description="Helical" evidence="17">
    <location>
        <begin position="279"/>
        <end position="303"/>
    </location>
</feature>
<evidence type="ECO:0000256" key="15">
    <source>
        <dbReference type="RuleBase" id="RU000686"/>
    </source>
</evidence>
<evidence type="ECO:0000313" key="19">
    <source>
        <dbReference type="EMBL" id="KAL1280286.1"/>
    </source>
</evidence>
<dbReference type="Gene3D" id="2.60.120.10">
    <property type="entry name" value="Jelly Rolls"/>
    <property type="match status" value="1"/>
</dbReference>
<accession>A0ABR3NTE8</accession>
<feature type="domain" description="Cyclic nucleotide-binding" evidence="18">
    <location>
        <begin position="474"/>
        <end position="574"/>
    </location>
</feature>
<dbReference type="InterPro" id="IPR005821">
    <property type="entry name" value="Ion_trans_dom"/>
</dbReference>
<feature type="compositionally biased region" description="Polar residues" evidence="16">
    <location>
        <begin position="1652"/>
        <end position="1686"/>
    </location>
</feature>
<dbReference type="Pfam" id="PF00520">
    <property type="entry name" value="Ion_trans"/>
    <property type="match status" value="1"/>
</dbReference>
<feature type="region of interest" description="Disordered" evidence="16">
    <location>
        <begin position="626"/>
        <end position="696"/>
    </location>
</feature>
<dbReference type="PANTHER" id="PTHR10217:SF506">
    <property type="entry name" value="POTASSIUM VOLTAGE-GATED CHANNEL SUBFAMILY H MEMBER 2"/>
    <property type="match status" value="1"/>
</dbReference>
<comment type="subcellular location">
    <subcellularLocation>
        <location evidence="1">Cell membrane</location>
        <topology evidence="1">Multi-pass membrane protein</topology>
    </subcellularLocation>
    <subcellularLocation>
        <location evidence="15">Cytoplasm</location>
        <location evidence="15">Cytoskeleton</location>
    </subcellularLocation>
</comment>
<feature type="compositionally biased region" description="Basic and acidic residues" evidence="16">
    <location>
        <begin position="658"/>
        <end position="670"/>
    </location>
</feature>
<feature type="non-terminal residue" evidence="19">
    <location>
        <position position="1"/>
    </location>
</feature>
<evidence type="ECO:0000256" key="11">
    <source>
        <dbReference type="ARBA" id="ARBA00023065"/>
    </source>
</evidence>
<keyword evidence="8" id="KW-0851">Voltage-gated channel</keyword>
<feature type="compositionally biased region" description="Low complexity" evidence="16">
    <location>
        <begin position="1691"/>
        <end position="1720"/>
    </location>
</feature>